<evidence type="ECO:0000256" key="3">
    <source>
        <dbReference type="SAM" id="MobiDB-lite"/>
    </source>
</evidence>
<protein>
    <submittedName>
        <fullName evidence="4">Cysteine dioxygenase</fullName>
    </submittedName>
</protein>
<sequence>MFAVPENTVALPPSAAAPHPVRIALDVAARRERWAHLLRYDPDERFAALVERTADQEVWLMSWLPGQHTGLHDHGLTTGAFTVVSGSLTEVVATGGRQVLHHLVAGQSRVFGPDYVHRVRNDGVDPAVTVHVYRDGGRTVRPRRFDPVEGATREERGCAP</sequence>
<dbReference type="SUPFAM" id="SSF51182">
    <property type="entry name" value="RmlC-like cupins"/>
    <property type="match status" value="1"/>
</dbReference>
<feature type="binding site" evidence="2">
    <location>
        <position position="117"/>
    </location>
    <ligand>
        <name>Fe cation</name>
        <dbReference type="ChEBI" id="CHEBI:24875"/>
        <note>catalytic</note>
    </ligand>
</feature>
<dbReference type="AlphaFoldDB" id="A0A5Q0HA40"/>
<dbReference type="InterPro" id="IPR014710">
    <property type="entry name" value="RmlC-like_jellyroll"/>
</dbReference>
<evidence type="ECO:0000256" key="1">
    <source>
        <dbReference type="ARBA" id="ARBA00006622"/>
    </source>
</evidence>
<reference evidence="5" key="1">
    <citation type="journal article" date="2021" name="Curr. Microbiol.">
        <title>Complete genome of nocamycin-producing strain Saccharothrix syringae NRRL B-16468 reveals the biosynthetic potential for secondary metabolites.</title>
        <authorList>
            <person name="Mo X."/>
            <person name="Yang S."/>
        </authorList>
    </citation>
    <scope>NUCLEOTIDE SEQUENCE [LARGE SCALE GENOMIC DNA]</scope>
    <source>
        <strain evidence="5">ATCC 51364 / DSM 43886 / JCM 6844 / KCTC 9398 / NBRC 14523 / NRRL B-16468 / INA 2240</strain>
    </source>
</reference>
<evidence type="ECO:0000313" key="5">
    <source>
        <dbReference type="Proteomes" id="UP000325787"/>
    </source>
</evidence>
<dbReference type="EMBL" id="CP034550">
    <property type="protein sequence ID" value="QFZ22824.1"/>
    <property type="molecule type" value="Genomic_DNA"/>
</dbReference>
<feature type="binding site" evidence="2">
    <location>
        <position position="72"/>
    </location>
    <ligand>
        <name>Fe cation</name>
        <dbReference type="ChEBI" id="CHEBI:24875"/>
        <note>catalytic</note>
    </ligand>
</feature>
<feature type="region of interest" description="Disordered" evidence="3">
    <location>
        <begin position="141"/>
        <end position="160"/>
    </location>
</feature>
<dbReference type="GO" id="GO:0016702">
    <property type="term" value="F:oxidoreductase activity, acting on single donors with incorporation of molecular oxygen, incorporation of two atoms of oxygen"/>
    <property type="evidence" value="ECO:0007669"/>
    <property type="project" value="InterPro"/>
</dbReference>
<dbReference type="InterPro" id="IPR010300">
    <property type="entry name" value="CDO_1"/>
</dbReference>
<dbReference type="OrthoDB" id="4217976at2"/>
<comment type="similarity">
    <text evidence="1">Belongs to the cysteine dioxygenase family.</text>
</comment>
<dbReference type="Pfam" id="PF05995">
    <property type="entry name" value="CDO_I"/>
    <property type="match status" value="1"/>
</dbReference>
<keyword evidence="2" id="KW-0408">Iron</keyword>
<dbReference type="KEGG" id="ssyi:EKG83_40165"/>
<keyword evidence="2" id="KW-0479">Metal-binding</keyword>
<keyword evidence="5" id="KW-1185">Reference proteome</keyword>
<evidence type="ECO:0000256" key="2">
    <source>
        <dbReference type="PIRSR" id="PIRSR610300-51"/>
    </source>
</evidence>
<accession>A0A5Q0HA40</accession>
<dbReference type="Proteomes" id="UP000325787">
    <property type="component" value="Chromosome"/>
</dbReference>
<dbReference type="GO" id="GO:0005506">
    <property type="term" value="F:iron ion binding"/>
    <property type="evidence" value="ECO:0007669"/>
    <property type="project" value="InterPro"/>
</dbReference>
<proteinExistence type="inferred from homology"/>
<organism evidence="4 5">
    <name type="scientific">Saccharothrix syringae</name>
    <name type="common">Nocardiopsis syringae</name>
    <dbReference type="NCBI Taxonomy" id="103733"/>
    <lineage>
        <taxon>Bacteria</taxon>
        <taxon>Bacillati</taxon>
        <taxon>Actinomycetota</taxon>
        <taxon>Actinomycetes</taxon>
        <taxon>Pseudonocardiales</taxon>
        <taxon>Pseudonocardiaceae</taxon>
        <taxon>Saccharothrix</taxon>
    </lineage>
</organism>
<dbReference type="RefSeq" id="WP_033431510.1">
    <property type="nucleotide sequence ID" value="NZ_CP034550.1"/>
</dbReference>
<dbReference type="InterPro" id="IPR011051">
    <property type="entry name" value="RmlC_Cupin_sf"/>
</dbReference>
<name>A0A5Q0HA40_SACSY</name>
<dbReference type="CDD" id="cd10548">
    <property type="entry name" value="cupin_CDO"/>
    <property type="match status" value="1"/>
</dbReference>
<gene>
    <name evidence="4" type="ORF">EKG83_40165</name>
</gene>
<evidence type="ECO:0000313" key="4">
    <source>
        <dbReference type="EMBL" id="QFZ22824.1"/>
    </source>
</evidence>
<keyword evidence="4" id="KW-0560">Oxidoreductase</keyword>
<keyword evidence="4" id="KW-0223">Dioxygenase</keyword>
<dbReference type="Gene3D" id="2.60.120.10">
    <property type="entry name" value="Jelly Rolls"/>
    <property type="match status" value="1"/>
</dbReference>
<feature type="binding site" evidence="2">
    <location>
        <position position="74"/>
    </location>
    <ligand>
        <name>Fe cation</name>
        <dbReference type="ChEBI" id="CHEBI:24875"/>
        <note>catalytic</note>
    </ligand>
</feature>